<evidence type="ECO:0000256" key="1">
    <source>
        <dbReference type="ARBA" id="ARBA00007707"/>
    </source>
</evidence>
<evidence type="ECO:0000313" key="21">
    <source>
        <dbReference type="Proteomes" id="UP001500635"/>
    </source>
</evidence>
<dbReference type="SUPFAM" id="SSF53448">
    <property type="entry name" value="Nucleotide-diphospho-sugar transferases"/>
    <property type="match status" value="1"/>
</dbReference>
<feature type="binding site" evidence="17">
    <location>
        <position position="258"/>
    </location>
    <ligand>
        <name>Mg(2+)</name>
        <dbReference type="ChEBI" id="CHEBI:18420"/>
    </ligand>
</feature>
<evidence type="ECO:0000256" key="10">
    <source>
        <dbReference type="ARBA" id="ARBA00022984"/>
    </source>
</evidence>
<feature type="binding site" evidence="17">
    <location>
        <position position="363"/>
    </location>
    <ligand>
        <name>UDP-N-acetyl-alpha-D-glucosamine</name>
        <dbReference type="ChEBI" id="CHEBI:57705"/>
    </ligand>
</feature>
<dbReference type="EC" id="2.7.7.23" evidence="17"/>
<keyword evidence="11 17" id="KW-0511">Multifunctional enzyme</keyword>
<proteinExistence type="inferred from homology"/>
<evidence type="ECO:0000256" key="9">
    <source>
        <dbReference type="ARBA" id="ARBA00022960"/>
    </source>
</evidence>
<feature type="region of interest" description="Linker" evidence="17">
    <location>
        <begin position="261"/>
        <end position="281"/>
    </location>
</feature>
<evidence type="ECO:0000256" key="2">
    <source>
        <dbReference type="ARBA" id="ARBA00007947"/>
    </source>
</evidence>
<keyword evidence="3 17" id="KW-0963">Cytoplasm</keyword>
<evidence type="ECO:0000259" key="19">
    <source>
        <dbReference type="Pfam" id="PF12804"/>
    </source>
</evidence>
<keyword evidence="21" id="KW-1185">Reference proteome</keyword>
<keyword evidence="4 17" id="KW-0808">Transferase</keyword>
<dbReference type="EC" id="2.3.1.157" evidence="17"/>
<feature type="region of interest" description="N-acetyltransferase" evidence="17">
    <location>
        <begin position="282"/>
        <end position="503"/>
    </location>
</feature>
<dbReference type="PANTHER" id="PTHR43584">
    <property type="entry name" value="NUCLEOTIDYL TRANSFERASE"/>
    <property type="match status" value="1"/>
</dbReference>
<feature type="binding site" evidence="17">
    <location>
        <position position="170"/>
    </location>
    <ligand>
        <name>UDP-N-acetyl-alpha-D-glucosamine</name>
        <dbReference type="ChEBI" id="CHEBI:57705"/>
    </ligand>
</feature>
<evidence type="ECO:0000256" key="7">
    <source>
        <dbReference type="ARBA" id="ARBA00022737"/>
    </source>
</evidence>
<evidence type="ECO:0000256" key="12">
    <source>
        <dbReference type="ARBA" id="ARBA00023315"/>
    </source>
</evidence>
<evidence type="ECO:0000313" key="20">
    <source>
        <dbReference type="EMBL" id="GAA4396653.1"/>
    </source>
</evidence>
<feature type="domain" description="MobA-like NTP transferase" evidence="19">
    <location>
        <begin position="27"/>
        <end position="173"/>
    </location>
</feature>
<comment type="subunit">
    <text evidence="17">Homotrimer.</text>
</comment>
<dbReference type="InterPro" id="IPR011004">
    <property type="entry name" value="Trimer_LpxA-like_sf"/>
</dbReference>
<keyword evidence="9 17" id="KW-0133">Cell shape</keyword>
<evidence type="ECO:0000256" key="13">
    <source>
        <dbReference type="ARBA" id="ARBA00023316"/>
    </source>
</evidence>
<gene>
    <name evidence="17 20" type="primary">glmU</name>
    <name evidence="20" type="ORF">GCM10023147_31270</name>
</gene>
<dbReference type="HAMAP" id="MF_01631">
    <property type="entry name" value="GlmU"/>
    <property type="match status" value="1"/>
</dbReference>
<dbReference type="Gene3D" id="3.90.550.10">
    <property type="entry name" value="Spore Coat Polysaccharide Biosynthesis Protein SpsA, Chain A"/>
    <property type="match status" value="1"/>
</dbReference>
<reference evidence="21" key="1">
    <citation type="journal article" date="2019" name="Int. J. Syst. Evol. Microbiol.">
        <title>The Global Catalogue of Microorganisms (GCM) 10K type strain sequencing project: providing services to taxonomists for standard genome sequencing and annotation.</title>
        <authorList>
            <consortium name="The Broad Institute Genomics Platform"/>
            <consortium name="The Broad Institute Genome Sequencing Center for Infectious Disease"/>
            <person name="Wu L."/>
            <person name="Ma J."/>
        </authorList>
    </citation>
    <scope>NUCLEOTIDE SEQUENCE [LARGE SCALE GENOMIC DNA]</scope>
    <source>
        <strain evidence="21">JCM 17688</strain>
    </source>
</reference>
<evidence type="ECO:0000256" key="15">
    <source>
        <dbReference type="ARBA" id="ARBA00048493"/>
    </source>
</evidence>
<feature type="binding site" evidence="17">
    <location>
        <position position="132"/>
    </location>
    <ligand>
        <name>Mg(2+)</name>
        <dbReference type="ChEBI" id="CHEBI:18420"/>
    </ligand>
</feature>
<sequence>METVDPGNPMTRSSTGPAAGRSTDAAVIILAAGAGTRMRSKTPKVLHRIGGRTLLGHVLHAGAGIAPAHLVVVVGHERERVAAAALAAGDSAGLEVLIAVQESPNGTGDAVRAGLSALPGDFTGTVVVTAADVPLLDAATLGDLLDAHRAPAGAAVTVLSFTAADPTGYGRVLRTQDGHVTEIVEEADATPEQRAVTEVNSGVYAFARPDLESALAGLRADNSQAELYLTDVVKLANAAGRTVRGTHCPDPLIVAGCNDRAQLSALGKELNRRIVRAHQLAGVTIVDPDNTWIDVDVEIAADVTLAPGTHLEGATAIAEDAVVGPDTTLIDTEVGAGAQVVRSQVQLAVIGAGATVGPFSYIRPGTELGERGKIGAFAETKNAQIGADSKVPHLSYVGDATIGTGTNIGCATVFVNYDGVNKHRTVVGDHVRIGSDTMLVAPLTVGDGAYTAAGTVLKEDVPPGALAVSGGAQRNIEGWVQRRRPDTASAEAAAAAIARTDKQ</sequence>
<evidence type="ECO:0000256" key="18">
    <source>
        <dbReference type="SAM" id="MobiDB-lite"/>
    </source>
</evidence>
<feature type="binding site" evidence="17">
    <location>
        <position position="396"/>
    </location>
    <ligand>
        <name>UDP-N-acetyl-alpha-D-glucosamine</name>
        <dbReference type="ChEBI" id="CHEBI:57705"/>
    </ligand>
</feature>
<feature type="region of interest" description="Disordered" evidence="18">
    <location>
        <begin position="483"/>
        <end position="503"/>
    </location>
</feature>
<dbReference type="InterPro" id="IPR050065">
    <property type="entry name" value="GlmU-like"/>
</dbReference>
<feature type="binding site" evidence="17">
    <location>
        <begin position="30"/>
        <end position="33"/>
    </location>
    <ligand>
        <name>UDP-N-acetyl-alpha-D-glucosamine</name>
        <dbReference type="ChEBI" id="CHEBI:57705"/>
    </ligand>
</feature>
<comment type="caution">
    <text evidence="17">Lacks conserved residue(s) required for the propagation of feature annotation.</text>
</comment>
<dbReference type="Gene3D" id="2.160.10.10">
    <property type="entry name" value="Hexapeptide repeat proteins"/>
    <property type="match status" value="1"/>
</dbReference>
<dbReference type="InterPro" id="IPR038009">
    <property type="entry name" value="GlmU_C_LbH"/>
</dbReference>
<feature type="binding site" evidence="17">
    <location>
        <position position="200"/>
    </location>
    <ligand>
        <name>UDP-N-acetyl-alpha-D-glucosamine</name>
        <dbReference type="ChEBI" id="CHEBI:57705"/>
    </ligand>
</feature>
<feature type="binding site" evidence="17">
    <location>
        <begin position="106"/>
        <end position="107"/>
    </location>
    <ligand>
        <name>UDP-N-acetyl-alpha-D-glucosamine</name>
        <dbReference type="ChEBI" id="CHEBI:57705"/>
    </ligand>
</feature>
<evidence type="ECO:0000256" key="8">
    <source>
        <dbReference type="ARBA" id="ARBA00022842"/>
    </source>
</evidence>
<keyword evidence="8 17" id="KW-0460">Magnesium</keyword>
<dbReference type="InterPro" id="IPR025877">
    <property type="entry name" value="MobA-like_NTP_Trfase"/>
</dbReference>
<keyword evidence="5 17" id="KW-0548">Nucleotidyltransferase</keyword>
<feature type="binding site" evidence="17">
    <location>
        <position position="101"/>
    </location>
    <ligand>
        <name>UDP-N-acetyl-alpha-D-glucosamine</name>
        <dbReference type="ChEBI" id="CHEBI:57705"/>
    </ligand>
</feature>
<dbReference type="Proteomes" id="UP001500635">
    <property type="component" value="Unassembled WGS sequence"/>
</dbReference>
<feature type="binding site" evidence="17">
    <location>
        <position position="258"/>
    </location>
    <ligand>
        <name>UDP-N-acetyl-alpha-D-glucosamine</name>
        <dbReference type="ChEBI" id="CHEBI:57705"/>
    </ligand>
</feature>
<comment type="pathway">
    <text evidence="17">Nucleotide-sugar biosynthesis; UDP-N-acetyl-alpha-D-glucosamine biosynthesis; N-acetyl-alpha-D-glucosamine 1-phosphate from alpha-D-glucosamine 6-phosphate (route II): step 2/2.</text>
</comment>
<dbReference type="SUPFAM" id="SSF51161">
    <property type="entry name" value="Trimeric LpxA-like enzymes"/>
    <property type="match status" value="1"/>
</dbReference>
<dbReference type="InterPro" id="IPR029044">
    <property type="entry name" value="Nucleotide-diphossugar_trans"/>
</dbReference>
<comment type="similarity">
    <text evidence="2 17">In the N-terminal section; belongs to the N-acetylglucosamine-1-phosphate uridyltransferase family.</text>
</comment>
<comment type="catalytic activity">
    <reaction evidence="14 17">
        <text>alpha-D-glucosamine 1-phosphate + acetyl-CoA = N-acetyl-alpha-D-glucosamine 1-phosphate + CoA + H(+)</text>
        <dbReference type="Rhea" id="RHEA:13725"/>
        <dbReference type="ChEBI" id="CHEBI:15378"/>
        <dbReference type="ChEBI" id="CHEBI:57287"/>
        <dbReference type="ChEBI" id="CHEBI:57288"/>
        <dbReference type="ChEBI" id="CHEBI:57776"/>
        <dbReference type="ChEBI" id="CHEBI:58516"/>
        <dbReference type="EC" id="2.3.1.157"/>
    </reaction>
</comment>
<feature type="binding site" evidence="17">
    <location>
        <begin position="416"/>
        <end position="417"/>
    </location>
    <ligand>
        <name>acetyl-CoA</name>
        <dbReference type="ChEBI" id="CHEBI:57288"/>
    </ligand>
</feature>
<keyword evidence="6 17" id="KW-0479">Metal-binding</keyword>
<comment type="pathway">
    <text evidence="17">Nucleotide-sugar biosynthesis; UDP-N-acetyl-alpha-D-glucosamine biosynthesis; UDP-N-acetyl-alpha-D-glucosamine from N-acetyl-alpha-D-glucosamine 1-phosphate: step 1/1.</text>
</comment>
<evidence type="ECO:0000256" key="11">
    <source>
        <dbReference type="ARBA" id="ARBA00023268"/>
    </source>
</evidence>
<comment type="cofactor">
    <cofactor evidence="17">
        <name>Mg(2+)</name>
        <dbReference type="ChEBI" id="CHEBI:18420"/>
    </cofactor>
    <text evidence="17">Binds 1 Mg(2+) ion per subunit.</text>
</comment>
<evidence type="ECO:0000256" key="3">
    <source>
        <dbReference type="ARBA" id="ARBA00022490"/>
    </source>
</evidence>
<evidence type="ECO:0000256" key="6">
    <source>
        <dbReference type="ARBA" id="ARBA00022723"/>
    </source>
</evidence>
<feature type="region of interest" description="Disordered" evidence="18">
    <location>
        <begin position="1"/>
        <end position="20"/>
    </location>
</feature>
<comment type="similarity">
    <text evidence="1 17">In the C-terminal section; belongs to the transferase hexapeptide repeat family.</text>
</comment>
<dbReference type="NCBIfam" id="NF010932">
    <property type="entry name" value="PRK14352.1"/>
    <property type="match status" value="1"/>
</dbReference>
<keyword evidence="13 17" id="KW-0961">Cell wall biogenesis/degradation</keyword>
<organism evidence="20 21">
    <name type="scientific">Tsukamurella soli</name>
    <dbReference type="NCBI Taxonomy" id="644556"/>
    <lineage>
        <taxon>Bacteria</taxon>
        <taxon>Bacillati</taxon>
        <taxon>Actinomycetota</taxon>
        <taxon>Actinomycetes</taxon>
        <taxon>Mycobacteriales</taxon>
        <taxon>Tsukamurellaceae</taxon>
        <taxon>Tsukamurella</taxon>
    </lineage>
</organism>
<dbReference type="CDD" id="cd02540">
    <property type="entry name" value="GT2_GlmU_N_bac"/>
    <property type="match status" value="1"/>
</dbReference>
<feature type="compositionally biased region" description="Low complexity" evidence="18">
    <location>
        <begin position="488"/>
        <end position="503"/>
    </location>
</feature>
<comment type="pathway">
    <text evidence="17">Bacterial outer membrane biogenesis; LPS lipid A biosynthesis.</text>
</comment>
<dbReference type="NCBIfam" id="TIGR01173">
    <property type="entry name" value="glmU"/>
    <property type="match status" value="1"/>
</dbReference>
<evidence type="ECO:0000256" key="14">
    <source>
        <dbReference type="ARBA" id="ARBA00048247"/>
    </source>
</evidence>
<protein>
    <recommendedName>
        <fullName evidence="17">Bifunctional protein GlmU</fullName>
    </recommendedName>
    <domain>
        <recommendedName>
            <fullName evidence="17">UDP-N-acetylglucosamine pyrophosphorylase</fullName>
            <ecNumber evidence="17">2.7.7.23</ecNumber>
        </recommendedName>
        <alternativeName>
            <fullName evidence="17">N-acetylglucosamine-1-phosphate uridyltransferase</fullName>
        </alternativeName>
    </domain>
    <domain>
        <recommendedName>
            <fullName evidence="17">Glucosamine-1-phosphate N-acetyltransferase</fullName>
            <ecNumber evidence="17">2.3.1.157</ecNumber>
        </recommendedName>
    </domain>
</protein>
<feature type="binding site" evidence="17">
    <location>
        <position position="435"/>
    </location>
    <ligand>
        <name>acetyl-CoA</name>
        <dbReference type="ChEBI" id="CHEBI:57288"/>
    </ligand>
</feature>
<feature type="binding site" evidence="17">
    <location>
        <position position="185"/>
    </location>
    <ligand>
        <name>UDP-N-acetyl-alpha-D-glucosamine</name>
        <dbReference type="ChEBI" id="CHEBI:57705"/>
    </ligand>
</feature>
<feature type="region of interest" description="Pyrophosphorylase" evidence="17">
    <location>
        <begin position="1"/>
        <end position="260"/>
    </location>
</feature>
<dbReference type="InterPro" id="IPR005882">
    <property type="entry name" value="Bifunctional_GlmU"/>
</dbReference>
<dbReference type="EMBL" id="BAABFR010000050">
    <property type="protein sequence ID" value="GAA4396653.1"/>
    <property type="molecule type" value="Genomic_DNA"/>
</dbReference>
<evidence type="ECO:0000256" key="17">
    <source>
        <dbReference type="HAMAP-Rule" id="MF_01631"/>
    </source>
</evidence>
<feature type="binding site" evidence="17">
    <location>
        <position position="44"/>
    </location>
    <ligand>
        <name>UDP-N-acetyl-alpha-D-glucosamine</name>
        <dbReference type="ChEBI" id="CHEBI:57705"/>
    </ligand>
</feature>
<evidence type="ECO:0000256" key="16">
    <source>
        <dbReference type="ARBA" id="ARBA00049628"/>
    </source>
</evidence>
<accession>A0ABP8JW56</accession>
<name>A0ABP8JW56_9ACTN</name>
<dbReference type="PANTHER" id="PTHR43584:SF3">
    <property type="entry name" value="BIFUNCTIONAL PROTEIN GLMU"/>
    <property type="match status" value="1"/>
</dbReference>
<comment type="catalytic activity">
    <reaction evidence="15 17">
        <text>N-acetyl-alpha-D-glucosamine 1-phosphate + UTP + H(+) = UDP-N-acetyl-alpha-D-glucosamine + diphosphate</text>
        <dbReference type="Rhea" id="RHEA:13509"/>
        <dbReference type="ChEBI" id="CHEBI:15378"/>
        <dbReference type="ChEBI" id="CHEBI:33019"/>
        <dbReference type="ChEBI" id="CHEBI:46398"/>
        <dbReference type="ChEBI" id="CHEBI:57705"/>
        <dbReference type="ChEBI" id="CHEBI:57776"/>
        <dbReference type="EC" id="2.7.7.23"/>
    </reaction>
</comment>
<keyword evidence="7 17" id="KW-0677">Repeat</keyword>
<keyword evidence="10 17" id="KW-0573">Peptidoglycan synthesis</keyword>
<feature type="binding site" evidence="17">
    <location>
        <position position="381"/>
    </location>
    <ligand>
        <name>UDP-N-acetyl-alpha-D-glucosamine</name>
        <dbReference type="ChEBI" id="CHEBI:57705"/>
    </ligand>
</feature>
<evidence type="ECO:0000256" key="5">
    <source>
        <dbReference type="ARBA" id="ARBA00022695"/>
    </source>
</evidence>
<feature type="active site" description="Proton acceptor" evidence="17">
    <location>
        <position position="393"/>
    </location>
</feature>
<comment type="subcellular location">
    <subcellularLocation>
        <location evidence="17">Cytoplasm</location>
    </subcellularLocation>
</comment>
<dbReference type="CDD" id="cd03353">
    <property type="entry name" value="LbH_GlmU_C"/>
    <property type="match status" value="1"/>
</dbReference>
<comment type="function">
    <text evidence="16 17">Catalyzes the last two sequential reactions in the de novo biosynthetic pathway for UDP-N-acetylglucosamine (UDP-GlcNAc). The C-terminal domain catalyzes the transfer of acetyl group from acetyl coenzyme A to glucosamine-1-phosphate (GlcN-1-P) to produce N-acetylglucosamine-1-phosphate (GlcNAc-1-P), which is converted into UDP-GlcNAc by the transfer of uridine 5-monophosphate (from uridine 5-triphosphate), a reaction catalyzed by the N-terminal domain.</text>
</comment>
<dbReference type="Pfam" id="PF12804">
    <property type="entry name" value="NTP_transf_3"/>
    <property type="match status" value="1"/>
</dbReference>
<feature type="binding site" evidence="17">
    <location>
        <position position="453"/>
    </location>
    <ligand>
        <name>acetyl-CoA</name>
        <dbReference type="ChEBI" id="CHEBI:57288"/>
    </ligand>
</feature>
<comment type="caution">
    <text evidence="20">The sequence shown here is derived from an EMBL/GenBank/DDBJ whole genome shotgun (WGS) entry which is preliminary data.</text>
</comment>
<feature type="binding site" evidence="17">
    <location>
        <position position="407"/>
    </location>
    <ligand>
        <name>UDP-N-acetyl-alpha-D-glucosamine</name>
        <dbReference type="ChEBI" id="CHEBI:57705"/>
    </ligand>
</feature>
<evidence type="ECO:0000256" key="4">
    <source>
        <dbReference type="ARBA" id="ARBA00022679"/>
    </source>
</evidence>
<keyword evidence="12 17" id="KW-0012">Acyltransferase</keyword>